<reference evidence="7" key="1">
    <citation type="submission" date="2020-10" db="EMBL/GenBank/DDBJ databases">
        <authorList>
            <person name="Gilroy R."/>
        </authorList>
    </citation>
    <scope>NUCLEOTIDE SEQUENCE</scope>
    <source>
        <strain evidence="7">ChiW13-3771</strain>
    </source>
</reference>
<feature type="transmembrane region" description="Helical" evidence="6">
    <location>
        <begin position="108"/>
        <end position="128"/>
    </location>
</feature>
<comment type="subcellular location">
    <subcellularLocation>
        <location evidence="1">Cell membrane</location>
        <topology evidence="1">Multi-pass membrane protein</topology>
    </subcellularLocation>
</comment>
<dbReference type="Proteomes" id="UP000824201">
    <property type="component" value="Unassembled WGS sequence"/>
</dbReference>
<dbReference type="AlphaFoldDB" id="A0A9D1ED82"/>
<evidence type="ECO:0000313" key="8">
    <source>
        <dbReference type="Proteomes" id="UP000824201"/>
    </source>
</evidence>
<feature type="transmembrane region" description="Helical" evidence="6">
    <location>
        <begin position="490"/>
        <end position="508"/>
    </location>
</feature>
<dbReference type="NCBIfam" id="NF008611">
    <property type="entry name" value="PRK11588.1"/>
    <property type="match status" value="1"/>
</dbReference>
<feature type="transmembrane region" description="Helical" evidence="6">
    <location>
        <begin position="20"/>
        <end position="38"/>
    </location>
</feature>
<dbReference type="PANTHER" id="PTHR43652:SF2">
    <property type="entry name" value="BASIC AMINO ACID ANTIPORTER YFCC-RELATED"/>
    <property type="match status" value="1"/>
</dbReference>
<evidence type="ECO:0000256" key="3">
    <source>
        <dbReference type="ARBA" id="ARBA00022692"/>
    </source>
</evidence>
<feature type="transmembrane region" description="Helical" evidence="6">
    <location>
        <begin position="356"/>
        <end position="378"/>
    </location>
</feature>
<dbReference type="EMBL" id="DVHN01000051">
    <property type="protein sequence ID" value="HIR88197.1"/>
    <property type="molecule type" value="Genomic_DNA"/>
</dbReference>
<feature type="transmembrane region" description="Helical" evidence="6">
    <location>
        <begin position="398"/>
        <end position="419"/>
    </location>
</feature>
<feature type="transmembrane region" description="Helical" evidence="6">
    <location>
        <begin position="459"/>
        <end position="478"/>
    </location>
</feature>
<evidence type="ECO:0000256" key="1">
    <source>
        <dbReference type="ARBA" id="ARBA00004651"/>
    </source>
</evidence>
<accession>A0A9D1ED82</accession>
<evidence type="ECO:0000256" key="6">
    <source>
        <dbReference type="SAM" id="Phobius"/>
    </source>
</evidence>
<dbReference type="PANTHER" id="PTHR43652">
    <property type="entry name" value="BASIC AMINO ACID ANTIPORTER YFCC-RELATED"/>
    <property type="match status" value="1"/>
</dbReference>
<evidence type="ECO:0000313" key="7">
    <source>
        <dbReference type="EMBL" id="HIR88197.1"/>
    </source>
</evidence>
<protein>
    <submittedName>
        <fullName evidence="7">Basic amino acid antiporter YfcC</fullName>
    </submittedName>
</protein>
<feature type="transmembrane region" description="Helical" evidence="6">
    <location>
        <begin position="237"/>
        <end position="253"/>
    </location>
</feature>
<gene>
    <name evidence="7" type="primary">yfcC</name>
    <name evidence="7" type="ORF">IAC96_04525</name>
</gene>
<organism evidence="7 8">
    <name type="scientific">Candidatus Fimimorpha faecalis</name>
    <dbReference type="NCBI Taxonomy" id="2840824"/>
    <lineage>
        <taxon>Bacteria</taxon>
        <taxon>Bacillati</taxon>
        <taxon>Bacillota</taxon>
        <taxon>Clostridia</taxon>
        <taxon>Eubacteriales</taxon>
        <taxon>Candidatus Fimimorpha</taxon>
    </lineage>
</organism>
<dbReference type="InterPro" id="IPR018385">
    <property type="entry name" value="C4_dicarb_anaerob_car-like"/>
</dbReference>
<feature type="transmembrane region" description="Helical" evidence="6">
    <location>
        <begin position="175"/>
        <end position="200"/>
    </location>
</feature>
<evidence type="ECO:0000256" key="5">
    <source>
        <dbReference type="ARBA" id="ARBA00023136"/>
    </source>
</evidence>
<feature type="transmembrane region" description="Helical" evidence="6">
    <location>
        <begin position="149"/>
        <end position="169"/>
    </location>
</feature>
<reference evidence="7" key="2">
    <citation type="journal article" date="2021" name="PeerJ">
        <title>Extensive microbial diversity within the chicken gut microbiome revealed by metagenomics and culture.</title>
        <authorList>
            <person name="Gilroy R."/>
            <person name="Ravi A."/>
            <person name="Getino M."/>
            <person name="Pursley I."/>
            <person name="Horton D.L."/>
            <person name="Alikhan N.F."/>
            <person name="Baker D."/>
            <person name="Gharbi K."/>
            <person name="Hall N."/>
            <person name="Watson M."/>
            <person name="Adriaenssens E.M."/>
            <person name="Foster-Nyarko E."/>
            <person name="Jarju S."/>
            <person name="Secka A."/>
            <person name="Antonio M."/>
            <person name="Oren A."/>
            <person name="Chaudhuri R.R."/>
            <person name="La Ragione R."/>
            <person name="Hildebrand F."/>
            <person name="Pallen M.J."/>
        </authorList>
    </citation>
    <scope>NUCLEOTIDE SEQUENCE</scope>
    <source>
        <strain evidence="7">ChiW13-3771</strain>
    </source>
</reference>
<keyword evidence="5 6" id="KW-0472">Membrane</keyword>
<feature type="transmembrane region" description="Helical" evidence="6">
    <location>
        <begin position="317"/>
        <end position="335"/>
    </location>
</feature>
<evidence type="ECO:0000256" key="4">
    <source>
        <dbReference type="ARBA" id="ARBA00022989"/>
    </source>
</evidence>
<dbReference type="GO" id="GO:0005886">
    <property type="term" value="C:plasma membrane"/>
    <property type="evidence" value="ECO:0007669"/>
    <property type="project" value="UniProtKB-SubCell"/>
</dbReference>
<feature type="transmembrane region" description="Helical" evidence="6">
    <location>
        <begin position="212"/>
        <end position="231"/>
    </location>
</feature>
<dbReference type="Pfam" id="PF03606">
    <property type="entry name" value="DcuC"/>
    <property type="match status" value="1"/>
</dbReference>
<name>A0A9D1ED82_9FIRM</name>
<feature type="transmembrane region" description="Helical" evidence="6">
    <location>
        <begin position="287"/>
        <end position="305"/>
    </location>
</feature>
<evidence type="ECO:0000256" key="2">
    <source>
        <dbReference type="ARBA" id="ARBA00022475"/>
    </source>
</evidence>
<keyword evidence="2" id="KW-1003">Cell membrane</keyword>
<sequence>MIMNTKVKKKKGFEMPHTYIIIFGVVLFAALLTVFIPLGKYDTKEITYIQNGEEKTRTVLDPDSFQYVLDENGNKVTKITPLFGTEDFGSQGILNYVFEGMTTGDKSGTAVGIIAFILVVGGAFGIVLRTGAVESGIMRVIDLTNGKEIFIIPVLITLFSLGGAVFGMGEEAIPFVMILVPMFVAMGYDAVVGIMCSYVATQIGFGSSWQNPFGLAVAQGIAGIPVMSGAWFRIPMWIFFTGLAIVFTMRYAVKIKRSPRLSVAYESDEQYRIEFTKTKKEMPPFTLGHKLVLLTVAACMVWTIWGVVTQGYYIPEIASQFFVMGLVAGIIGVIFHLNDMKVNDLAKSFNQGASDLLGAALCVGMAQGIIIVLGGTSATDGTVLNTILHGISEGMKHFPSVISAWVMYVFQSVFNFFVVSGSGQAALTMPIMAPLADLVGVERQVAVLAYQLGDAFTNFIVPTSGCLLGALAAARLDWGKWAKFQIKFQAVLFVFASMTVILAVLIGLS</sequence>
<comment type="caution">
    <text evidence="7">The sequence shown here is derived from an EMBL/GenBank/DDBJ whole genome shotgun (WGS) entry which is preliminary data.</text>
</comment>
<keyword evidence="4 6" id="KW-1133">Transmembrane helix</keyword>
<keyword evidence="3 6" id="KW-0812">Transmembrane</keyword>
<proteinExistence type="predicted"/>
<dbReference type="InterPro" id="IPR051679">
    <property type="entry name" value="DASS-Related_Transporters"/>
</dbReference>